<feature type="non-terminal residue" evidence="2">
    <location>
        <position position="124"/>
    </location>
</feature>
<evidence type="ECO:0000259" key="1">
    <source>
        <dbReference type="Pfam" id="PF14690"/>
    </source>
</evidence>
<dbReference type="InterPro" id="IPR029261">
    <property type="entry name" value="Transposase_Znf"/>
</dbReference>
<dbReference type="Pfam" id="PF14690">
    <property type="entry name" value="Zn_ribbon_ISL3"/>
    <property type="match status" value="1"/>
</dbReference>
<organism evidence="2 3">
    <name type="scientific">Enterococcus avium</name>
    <name type="common">Streptococcus avium</name>
    <dbReference type="NCBI Taxonomy" id="33945"/>
    <lineage>
        <taxon>Bacteria</taxon>
        <taxon>Bacillati</taxon>
        <taxon>Bacillota</taxon>
        <taxon>Bacilli</taxon>
        <taxon>Lactobacillales</taxon>
        <taxon>Enterococcaceae</taxon>
        <taxon>Enterococcus</taxon>
    </lineage>
</organism>
<gene>
    <name evidence="2" type="ORF">P7D79_14340</name>
</gene>
<dbReference type="Proteomes" id="UP001264335">
    <property type="component" value="Unassembled WGS sequence"/>
</dbReference>
<proteinExistence type="predicted"/>
<name>A0ABD5FAV8_ENTAV</name>
<protein>
    <submittedName>
        <fullName evidence="2">Transposase family protein</fullName>
    </submittedName>
</protein>
<feature type="domain" description="Transposase IS204/IS1001/IS1096/IS1165 zinc-finger" evidence="1">
    <location>
        <begin position="40"/>
        <end position="83"/>
    </location>
</feature>
<dbReference type="RefSeq" id="WP_311872453.1">
    <property type="nucleotide sequence ID" value="NZ_JARPWF010000043.1"/>
</dbReference>
<evidence type="ECO:0000313" key="3">
    <source>
        <dbReference type="Proteomes" id="UP001264335"/>
    </source>
</evidence>
<reference evidence="2 3" key="1">
    <citation type="submission" date="2023-03" db="EMBL/GenBank/DDBJ databases">
        <authorList>
            <person name="Shen W."/>
            <person name="Cai J."/>
        </authorList>
    </citation>
    <scope>NUCLEOTIDE SEQUENCE [LARGE SCALE GENOMIC DNA]</scope>
    <source>
        <strain evidence="2 3">Y2</strain>
    </source>
</reference>
<evidence type="ECO:0000313" key="2">
    <source>
        <dbReference type="EMBL" id="MDT2515401.1"/>
    </source>
</evidence>
<accession>A0ABD5FAV8</accession>
<dbReference type="AlphaFoldDB" id="A0ABD5FAV8"/>
<comment type="caution">
    <text evidence="2">The sequence shown here is derived from an EMBL/GenBank/DDBJ whole genome shotgun (WGS) entry which is preliminary data.</text>
</comment>
<sequence>MNYTELTQCSFLLDEDHFIYDTSEDSETVHLFIKSKPHECSCPTWGTLCRTLTATYQRTLQDTPIHGKQTFLHANLYKYSCSNPDCSRQVFTEALPFARSSQVRTDALNTFILGVAIFLSNECA</sequence>
<dbReference type="EMBL" id="JARPWY010000042">
    <property type="protein sequence ID" value="MDT2515401.1"/>
    <property type="molecule type" value="Genomic_DNA"/>
</dbReference>